<dbReference type="FunCoup" id="A0A4W3H3X6">
    <property type="interactions" value="1"/>
</dbReference>
<dbReference type="SMART" id="SM00235">
    <property type="entry name" value="ZnMc"/>
    <property type="match status" value="1"/>
</dbReference>
<evidence type="ECO:0000256" key="9">
    <source>
        <dbReference type="RuleBase" id="RU361183"/>
    </source>
</evidence>
<reference evidence="13" key="4">
    <citation type="submission" date="2025-08" db="UniProtKB">
        <authorList>
            <consortium name="Ensembl"/>
        </authorList>
    </citation>
    <scope>IDENTIFICATION</scope>
</reference>
<feature type="domain" description="CUB" evidence="11">
    <location>
        <begin position="269"/>
        <end position="381"/>
    </location>
</feature>
<dbReference type="InParanoid" id="A0A4W3H3X6"/>
<feature type="region of interest" description="Disordered" evidence="10">
    <location>
        <begin position="383"/>
        <end position="405"/>
    </location>
</feature>
<feature type="region of interest" description="Disordered" evidence="10">
    <location>
        <begin position="470"/>
        <end position="499"/>
    </location>
</feature>
<dbReference type="PRINTS" id="PR00480">
    <property type="entry name" value="ASTACIN"/>
</dbReference>
<comment type="caution">
    <text evidence="7">Lacks conserved residue(s) required for the propagation of feature annotation.</text>
</comment>
<keyword evidence="2 8" id="KW-0479">Metal-binding</keyword>
<evidence type="ECO:0000259" key="12">
    <source>
        <dbReference type="PROSITE" id="PS51864"/>
    </source>
</evidence>
<name>A0A4W3H3X6_CALMI</name>
<proteinExistence type="predicted"/>
<evidence type="ECO:0000256" key="1">
    <source>
        <dbReference type="ARBA" id="ARBA00022670"/>
    </source>
</evidence>
<dbReference type="InterPro" id="IPR024079">
    <property type="entry name" value="MetalloPept_cat_dom_sf"/>
</dbReference>
<dbReference type="GO" id="GO:0006508">
    <property type="term" value="P:proteolysis"/>
    <property type="evidence" value="ECO:0007669"/>
    <property type="project" value="UniProtKB-KW"/>
</dbReference>
<keyword evidence="3 8" id="KW-0378">Hydrolase</keyword>
<evidence type="ECO:0000313" key="13">
    <source>
        <dbReference type="Ensembl" id="ENSCMIP00000010045.1"/>
    </source>
</evidence>
<feature type="active site" evidence="8">
    <location>
        <position position="167"/>
    </location>
</feature>
<accession>A0A4W3H3X6</accession>
<evidence type="ECO:0000259" key="11">
    <source>
        <dbReference type="PROSITE" id="PS01180"/>
    </source>
</evidence>
<organism evidence="13 14">
    <name type="scientific">Callorhinchus milii</name>
    <name type="common">Ghost shark</name>
    <dbReference type="NCBI Taxonomy" id="7868"/>
    <lineage>
        <taxon>Eukaryota</taxon>
        <taxon>Metazoa</taxon>
        <taxon>Chordata</taxon>
        <taxon>Craniata</taxon>
        <taxon>Vertebrata</taxon>
        <taxon>Chondrichthyes</taxon>
        <taxon>Holocephali</taxon>
        <taxon>Chimaeriformes</taxon>
        <taxon>Callorhinchidae</taxon>
        <taxon>Callorhinchus</taxon>
    </lineage>
</organism>
<keyword evidence="9" id="KW-0732">Signal</keyword>
<evidence type="ECO:0000256" key="8">
    <source>
        <dbReference type="PROSITE-ProRule" id="PRU01211"/>
    </source>
</evidence>
<reference evidence="13" key="5">
    <citation type="submission" date="2025-09" db="UniProtKB">
        <authorList>
            <consortium name="Ensembl"/>
        </authorList>
    </citation>
    <scope>IDENTIFICATION</scope>
</reference>
<dbReference type="PROSITE" id="PS51864">
    <property type="entry name" value="ASTACIN"/>
    <property type="match status" value="1"/>
</dbReference>
<dbReference type="AlphaFoldDB" id="A0A4W3H3X6"/>
<dbReference type="GeneTree" id="ENSGT00940000161051"/>
<reference evidence="14" key="2">
    <citation type="journal article" date="2007" name="PLoS Biol.">
        <title>Survey sequencing and comparative analysis of the elephant shark (Callorhinchus milii) genome.</title>
        <authorList>
            <person name="Venkatesh B."/>
            <person name="Kirkness E.F."/>
            <person name="Loh Y.H."/>
            <person name="Halpern A.L."/>
            <person name="Lee A.P."/>
            <person name="Johnson J."/>
            <person name="Dandona N."/>
            <person name="Viswanathan L.D."/>
            <person name="Tay A."/>
            <person name="Venter J.C."/>
            <person name="Strausberg R.L."/>
            <person name="Brenner S."/>
        </authorList>
    </citation>
    <scope>NUCLEOTIDE SEQUENCE [LARGE SCALE GENOMIC DNA]</scope>
</reference>
<dbReference type="SMART" id="SM00042">
    <property type="entry name" value="CUB"/>
    <property type="match status" value="1"/>
</dbReference>
<dbReference type="InterPro" id="IPR035914">
    <property type="entry name" value="Sperma_CUB_dom_sf"/>
</dbReference>
<dbReference type="PANTHER" id="PTHR10127:SF899">
    <property type="entry name" value="ASTACIN-LIKE METALLOENDOPEPTIDASE-RELATED"/>
    <property type="match status" value="1"/>
</dbReference>
<feature type="compositionally biased region" description="Low complexity" evidence="10">
    <location>
        <begin position="388"/>
        <end position="405"/>
    </location>
</feature>
<dbReference type="InterPro" id="IPR006026">
    <property type="entry name" value="Peptidase_Metallo"/>
</dbReference>
<dbReference type="InterPro" id="IPR001506">
    <property type="entry name" value="Peptidase_M12A"/>
</dbReference>
<evidence type="ECO:0000256" key="5">
    <source>
        <dbReference type="ARBA" id="ARBA00023049"/>
    </source>
</evidence>
<evidence type="ECO:0000256" key="2">
    <source>
        <dbReference type="ARBA" id="ARBA00022723"/>
    </source>
</evidence>
<dbReference type="Ensembl" id="ENSCMIT00000010313.1">
    <property type="protein sequence ID" value="ENSCMIP00000010045.1"/>
    <property type="gene ID" value="ENSCMIG00000005276.1"/>
</dbReference>
<feature type="compositionally biased region" description="Polar residues" evidence="10">
    <location>
        <begin position="490"/>
        <end position="499"/>
    </location>
</feature>
<dbReference type="Pfam" id="PF01400">
    <property type="entry name" value="Astacin"/>
    <property type="match status" value="1"/>
</dbReference>
<comment type="cofactor">
    <cofactor evidence="8 9">
        <name>Zn(2+)</name>
        <dbReference type="ChEBI" id="CHEBI:29105"/>
    </cofactor>
    <text evidence="8 9">Binds 1 zinc ion per subunit.</text>
</comment>
<dbReference type="FunFam" id="2.60.120.290:FF:000005">
    <property type="entry name" value="Procollagen C-endopeptidase enhancer 1"/>
    <property type="match status" value="1"/>
</dbReference>
<dbReference type="GO" id="GO:0008270">
    <property type="term" value="F:zinc ion binding"/>
    <property type="evidence" value="ECO:0007669"/>
    <property type="project" value="UniProtKB-UniRule"/>
</dbReference>
<evidence type="ECO:0000256" key="3">
    <source>
        <dbReference type="ARBA" id="ARBA00022801"/>
    </source>
</evidence>
<feature type="disulfide bond" evidence="8">
    <location>
        <begin position="77"/>
        <end position="80"/>
    </location>
</feature>
<keyword evidence="4 8" id="KW-0862">Zinc</keyword>
<sequence length="499" mass="56218">ALLGDCLLLLNQLLQLQLNLTLDISTVYSLFVRRRLGRTKKLQLYSDTCKTLNRTVDKQLILFGDIAVDASKNLRICDQCLWPKSNDGKIYVPYIFDDTADRAKISTALLELSMFTCLKFVYRTNQVAHMKFISASGCWSVVGRTGSKQQVSLERPSCVHHAVIQHEVMHVLGFEHEHSRSDRDNYIRIMKENIKDGRLENFVKMRTNNMKTPYDYLSVMHYGKTYFSKNDQPTMVAISDPSLKLGQTIGITEIDVLKLNRFYNCKPLCSKLMLGSTATFTTPNYPDLYPNKADCKWSIKLPRRKKILLQFASYQIQPFLNCYGDQVTVYDGSDFHAPILFGPDCGAEKPLLISKQNKMFIMFRSTRKSRATGFSATYKTRNIRKSTSRSSPLSSNPSTPLHPLTSLLTTVPLPPLHRVWPPPCPPNPPFHHQRLCLQPLRPEALELPSPRPLSSHFQVSAEVLFDCASGHLPPSPPGSGPGSVIVKPSETPSSVEGAI</sequence>
<feature type="binding site" evidence="8">
    <location>
        <position position="166"/>
    </location>
    <ligand>
        <name>Zn(2+)</name>
        <dbReference type="ChEBI" id="CHEBI:29105"/>
        <note>catalytic</note>
    </ligand>
</feature>
<dbReference type="InterPro" id="IPR000859">
    <property type="entry name" value="CUB_dom"/>
</dbReference>
<feature type="chain" id="PRO_5021512254" description="Metalloendopeptidase" evidence="9">
    <location>
        <begin position="22"/>
        <end position="499"/>
    </location>
</feature>
<evidence type="ECO:0000256" key="4">
    <source>
        <dbReference type="ARBA" id="ARBA00022833"/>
    </source>
</evidence>
<dbReference type="EC" id="3.4.24.-" evidence="9"/>
<reference evidence="14" key="3">
    <citation type="journal article" date="2014" name="Nature">
        <title>Elephant shark genome provides unique insights into gnathostome evolution.</title>
        <authorList>
            <consortium name="International Elephant Shark Genome Sequencing Consortium"/>
            <person name="Venkatesh B."/>
            <person name="Lee A.P."/>
            <person name="Ravi V."/>
            <person name="Maurya A.K."/>
            <person name="Lian M.M."/>
            <person name="Swann J.B."/>
            <person name="Ohta Y."/>
            <person name="Flajnik M.F."/>
            <person name="Sutoh Y."/>
            <person name="Kasahara M."/>
            <person name="Hoon S."/>
            <person name="Gangu V."/>
            <person name="Roy S.W."/>
            <person name="Irimia M."/>
            <person name="Korzh V."/>
            <person name="Kondrychyn I."/>
            <person name="Lim Z.W."/>
            <person name="Tay B.H."/>
            <person name="Tohari S."/>
            <person name="Kong K.W."/>
            <person name="Ho S."/>
            <person name="Lorente-Galdos B."/>
            <person name="Quilez J."/>
            <person name="Marques-Bonet T."/>
            <person name="Raney B.J."/>
            <person name="Ingham P.W."/>
            <person name="Tay A."/>
            <person name="Hillier L.W."/>
            <person name="Minx P."/>
            <person name="Boehm T."/>
            <person name="Wilson R.K."/>
            <person name="Brenner S."/>
            <person name="Warren W.C."/>
        </authorList>
    </citation>
    <scope>NUCLEOTIDE SEQUENCE [LARGE SCALE GENOMIC DNA]</scope>
</reference>
<dbReference type="PANTHER" id="PTHR10127">
    <property type="entry name" value="DISCOIDIN, CUB, EGF, LAMININ , AND ZINC METALLOPROTEASE DOMAIN CONTAINING"/>
    <property type="match status" value="1"/>
</dbReference>
<feature type="domain" description="Peptidase M12A" evidence="12">
    <location>
        <begin position="73"/>
        <end position="266"/>
    </location>
</feature>
<keyword evidence="5 8" id="KW-0482">Metalloprotease</keyword>
<dbReference type="PROSITE" id="PS01180">
    <property type="entry name" value="CUB"/>
    <property type="match status" value="1"/>
</dbReference>
<evidence type="ECO:0000313" key="14">
    <source>
        <dbReference type="Proteomes" id="UP000314986"/>
    </source>
</evidence>
<feature type="binding site" evidence="8">
    <location>
        <position position="170"/>
    </location>
    <ligand>
        <name>Zn(2+)</name>
        <dbReference type="ChEBI" id="CHEBI:29105"/>
        <note>catalytic</note>
    </ligand>
</feature>
<dbReference type="Proteomes" id="UP000314986">
    <property type="component" value="Unassembled WGS sequence"/>
</dbReference>
<protein>
    <recommendedName>
        <fullName evidence="9">Metalloendopeptidase</fullName>
        <ecNumber evidence="9">3.4.24.-</ecNumber>
    </recommendedName>
</protein>
<keyword evidence="6 8" id="KW-1015">Disulfide bond</keyword>
<evidence type="ECO:0000256" key="10">
    <source>
        <dbReference type="SAM" id="MobiDB-lite"/>
    </source>
</evidence>
<keyword evidence="14" id="KW-1185">Reference proteome</keyword>
<feature type="signal peptide" evidence="9">
    <location>
        <begin position="1"/>
        <end position="21"/>
    </location>
</feature>
<dbReference type="SUPFAM" id="SSF55486">
    <property type="entry name" value="Metalloproteases ('zincins'), catalytic domain"/>
    <property type="match status" value="1"/>
</dbReference>
<evidence type="ECO:0000256" key="6">
    <source>
        <dbReference type="ARBA" id="ARBA00023157"/>
    </source>
</evidence>
<keyword evidence="1 8" id="KW-0645">Protease</keyword>
<dbReference type="SUPFAM" id="SSF49854">
    <property type="entry name" value="Spermadhesin, CUB domain"/>
    <property type="match status" value="1"/>
</dbReference>
<evidence type="ECO:0000256" key="7">
    <source>
        <dbReference type="PROSITE-ProRule" id="PRU00059"/>
    </source>
</evidence>
<reference evidence="14" key="1">
    <citation type="journal article" date="2006" name="Science">
        <title>Ancient noncoding elements conserved in the human genome.</title>
        <authorList>
            <person name="Venkatesh B."/>
            <person name="Kirkness E.F."/>
            <person name="Loh Y.H."/>
            <person name="Halpern A.L."/>
            <person name="Lee A.P."/>
            <person name="Johnson J."/>
            <person name="Dandona N."/>
            <person name="Viswanathan L.D."/>
            <person name="Tay A."/>
            <person name="Venter J.C."/>
            <person name="Strausberg R.L."/>
            <person name="Brenner S."/>
        </authorList>
    </citation>
    <scope>NUCLEOTIDE SEQUENCE [LARGE SCALE GENOMIC DNA]</scope>
</reference>
<feature type="binding site" evidence="8">
    <location>
        <position position="176"/>
    </location>
    <ligand>
        <name>Zn(2+)</name>
        <dbReference type="ChEBI" id="CHEBI:29105"/>
        <note>catalytic</note>
    </ligand>
</feature>
<dbReference type="Pfam" id="PF00431">
    <property type="entry name" value="CUB"/>
    <property type="match status" value="1"/>
</dbReference>
<dbReference type="CDD" id="cd00041">
    <property type="entry name" value="CUB"/>
    <property type="match status" value="1"/>
</dbReference>
<dbReference type="Gene3D" id="2.60.120.290">
    <property type="entry name" value="Spermadhesin, CUB domain"/>
    <property type="match status" value="1"/>
</dbReference>
<dbReference type="Gene3D" id="3.40.390.10">
    <property type="entry name" value="Collagenase (Catalytic Domain)"/>
    <property type="match status" value="1"/>
</dbReference>
<dbReference type="GO" id="GO:0004222">
    <property type="term" value="F:metalloendopeptidase activity"/>
    <property type="evidence" value="ECO:0007669"/>
    <property type="project" value="UniProtKB-UniRule"/>
</dbReference>